<dbReference type="AlphaFoldDB" id="A0A9D4GR70"/>
<proteinExistence type="predicted"/>
<accession>A0A9D4GR70</accession>
<comment type="caution">
    <text evidence="1">The sequence shown here is derived from an EMBL/GenBank/DDBJ whole genome shotgun (WGS) entry which is preliminary data.</text>
</comment>
<organism evidence="1 2">
    <name type="scientific">Dreissena polymorpha</name>
    <name type="common">Zebra mussel</name>
    <name type="synonym">Mytilus polymorpha</name>
    <dbReference type="NCBI Taxonomy" id="45954"/>
    <lineage>
        <taxon>Eukaryota</taxon>
        <taxon>Metazoa</taxon>
        <taxon>Spiralia</taxon>
        <taxon>Lophotrochozoa</taxon>
        <taxon>Mollusca</taxon>
        <taxon>Bivalvia</taxon>
        <taxon>Autobranchia</taxon>
        <taxon>Heteroconchia</taxon>
        <taxon>Euheterodonta</taxon>
        <taxon>Imparidentia</taxon>
        <taxon>Neoheterodontei</taxon>
        <taxon>Myida</taxon>
        <taxon>Dreissenoidea</taxon>
        <taxon>Dreissenidae</taxon>
        <taxon>Dreissena</taxon>
    </lineage>
</organism>
<evidence type="ECO:0000313" key="2">
    <source>
        <dbReference type="Proteomes" id="UP000828390"/>
    </source>
</evidence>
<dbReference type="OrthoDB" id="10628076at2759"/>
<protein>
    <submittedName>
        <fullName evidence="1">Uncharacterized protein</fullName>
    </submittedName>
</protein>
<evidence type="ECO:0000313" key="1">
    <source>
        <dbReference type="EMBL" id="KAH3820303.1"/>
    </source>
</evidence>
<keyword evidence="2" id="KW-1185">Reference proteome</keyword>
<reference evidence="1" key="1">
    <citation type="journal article" date="2019" name="bioRxiv">
        <title>The Genome of the Zebra Mussel, Dreissena polymorpha: A Resource for Invasive Species Research.</title>
        <authorList>
            <person name="McCartney M.A."/>
            <person name="Auch B."/>
            <person name="Kono T."/>
            <person name="Mallez S."/>
            <person name="Zhang Y."/>
            <person name="Obille A."/>
            <person name="Becker A."/>
            <person name="Abrahante J.E."/>
            <person name="Garbe J."/>
            <person name="Badalamenti J.P."/>
            <person name="Herman A."/>
            <person name="Mangelson H."/>
            <person name="Liachko I."/>
            <person name="Sullivan S."/>
            <person name="Sone E.D."/>
            <person name="Koren S."/>
            <person name="Silverstein K.A.T."/>
            <person name="Beckman K.B."/>
            <person name="Gohl D.M."/>
        </authorList>
    </citation>
    <scope>NUCLEOTIDE SEQUENCE</scope>
    <source>
        <strain evidence="1">Duluth1</strain>
        <tissue evidence="1">Whole animal</tissue>
    </source>
</reference>
<dbReference type="Proteomes" id="UP000828390">
    <property type="component" value="Unassembled WGS sequence"/>
</dbReference>
<sequence>MEASVPRCGNRTRERICGTLQKLFSDLVACVRPARSTFPDGDTKCPTKGGESNTNPIYRGLQITVPWTSPVFEYPTSRFLTNEELKAQVNLLELRFRKQSEILARHGHRTSVLQKIAATRFPYFNDEKVAEMADLVEKIKLRGSTRSQA</sequence>
<gene>
    <name evidence="1" type="ORF">DPMN_122049</name>
</gene>
<dbReference type="EMBL" id="JAIWYP010000005">
    <property type="protein sequence ID" value="KAH3820303.1"/>
    <property type="molecule type" value="Genomic_DNA"/>
</dbReference>
<name>A0A9D4GR70_DREPO</name>
<reference evidence="1" key="2">
    <citation type="submission" date="2020-11" db="EMBL/GenBank/DDBJ databases">
        <authorList>
            <person name="McCartney M.A."/>
            <person name="Auch B."/>
            <person name="Kono T."/>
            <person name="Mallez S."/>
            <person name="Becker A."/>
            <person name="Gohl D.M."/>
            <person name="Silverstein K.A.T."/>
            <person name="Koren S."/>
            <person name="Bechman K.B."/>
            <person name="Herman A."/>
            <person name="Abrahante J.E."/>
            <person name="Garbe J."/>
        </authorList>
    </citation>
    <scope>NUCLEOTIDE SEQUENCE</scope>
    <source>
        <strain evidence="1">Duluth1</strain>
        <tissue evidence="1">Whole animal</tissue>
    </source>
</reference>